<reference evidence="3 4" key="1">
    <citation type="submission" date="2019-09" db="EMBL/GenBank/DDBJ databases">
        <title>Genomes of family Cryomorphaceae.</title>
        <authorList>
            <person name="Bowman J.P."/>
        </authorList>
    </citation>
    <scope>NUCLEOTIDE SEQUENCE [LARGE SCALE GENOMIC DNA]</scope>
    <source>
        <strain evidence="3 4">LMG 25704</strain>
    </source>
</reference>
<keyword evidence="3" id="KW-0482">Metalloprotease</keyword>
<feature type="transmembrane region" description="Helical" evidence="1">
    <location>
        <begin position="107"/>
        <end position="127"/>
    </location>
</feature>
<dbReference type="InterPro" id="IPR003675">
    <property type="entry name" value="Rce1/LyrA-like_dom"/>
</dbReference>
<dbReference type="GO" id="GO:0004175">
    <property type="term" value="F:endopeptidase activity"/>
    <property type="evidence" value="ECO:0007669"/>
    <property type="project" value="UniProtKB-ARBA"/>
</dbReference>
<feature type="transmembrane region" description="Helical" evidence="1">
    <location>
        <begin position="168"/>
        <end position="187"/>
    </location>
</feature>
<proteinExistence type="predicted"/>
<keyword evidence="3" id="KW-0378">Hydrolase</keyword>
<comment type="caution">
    <text evidence="3">The sequence shown here is derived from an EMBL/GenBank/DDBJ whole genome shotgun (WGS) entry which is preliminary data.</text>
</comment>
<evidence type="ECO:0000313" key="3">
    <source>
        <dbReference type="EMBL" id="KAB2808631.1"/>
    </source>
</evidence>
<feature type="domain" description="CAAX prenyl protease 2/Lysostaphin resistance protein A-like" evidence="2">
    <location>
        <begin position="134"/>
        <end position="232"/>
    </location>
</feature>
<organism evidence="3 4">
    <name type="scientific">Phaeocystidibacter luteus</name>
    <dbReference type="NCBI Taxonomy" id="911197"/>
    <lineage>
        <taxon>Bacteria</taxon>
        <taxon>Pseudomonadati</taxon>
        <taxon>Bacteroidota</taxon>
        <taxon>Flavobacteriia</taxon>
        <taxon>Flavobacteriales</taxon>
        <taxon>Phaeocystidibacteraceae</taxon>
        <taxon>Phaeocystidibacter</taxon>
    </lineage>
</organism>
<gene>
    <name evidence="3" type="ORF">F8C67_10110</name>
</gene>
<dbReference type="OrthoDB" id="877230at2"/>
<dbReference type="AlphaFoldDB" id="A0A6N6RK16"/>
<keyword evidence="1" id="KW-0472">Membrane</keyword>
<dbReference type="RefSeq" id="WP_151667726.1">
    <property type="nucleotide sequence ID" value="NZ_WBVO01000008.1"/>
</dbReference>
<protein>
    <submittedName>
        <fullName evidence="3">CPBP family intramembrane metalloprotease</fullName>
    </submittedName>
</protein>
<dbReference type="EMBL" id="WBVO01000008">
    <property type="protein sequence ID" value="KAB2808631.1"/>
    <property type="molecule type" value="Genomic_DNA"/>
</dbReference>
<evidence type="ECO:0000259" key="2">
    <source>
        <dbReference type="Pfam" id="PF02517"/>
    </source>
</evidence>
<feature type="transmembrane region" description="Helical" evidence="1">
    <location>
        <begin position="193"/>
        <end position="213"/>
    </location>
</feature>
<evidence type="ECO:0000313" key="4">
    <source>
        <dbReference type="Proteomes" id="UP000468650"/>
    </source>
</evidence>
<feature type="transmembrane region" description="Helical" evidence="1">
    <location>
        <begin position="6"/>
        <end position="24"/>
    </location>
</feature>
<dbReference type="Proteomes" id="UP000468650">
    <property type="component" value="Unassembled WGS sequence"/>
</dbReference>
<dbReference type="GO" id="GO:0006508">
    <property type="term" value="P:proteolysis"/>
    <property type="evidence" value="ECO:0007669"/>
    <property type="project" value="UniProtKB-KW"/>
</dbReference>
<feature type="transmembrane region" description="Helical" evidence="1">
    <location>
        <begin position="36"/>
        <end position="57"/>
    </location>
</feature>
<dbReference type="GO" id="GO:0008237">
    <property type="term" value="F:metallopeptidase activity"/>
    <property type="evidence" value="ECO:0007669"/>
    <property type="project" value="UniProtKB-KW"/>
</dbReference>
<keyword evidence="1" id="KW-0812">Transmembrane</keyword>
<sequence length="237" mass="26685">MFGLYQSLSETALLLILGLGILGYQGKSADISKMLIAVISFFMYKSILYEGFGLLSFPDVIPGKYNWEGKLASLVLLVLISFLAFGKDWDGVGWTRKIQNKKKTWTVTGVLFVLYGLYALFYLSGRIQEDANSFLYQISMPGFSEEWMYRGVLFALLIPTAEAQKKEFWPAAIAITLLFAFTHAFRITGEVELTFNTGNFIYALVTGSAFMYLRVLSGSLWVPILLHAWFNAAGYFL</sequence>
<keyword evidence="1" id="KW-1133">Transmembrane helix</keyword>
<dbReference type="GO" id="GO:0080120">
    <property type="term" value="P:CAAX-box protein maturation"/>
    <property type="evidence" value="ECO:0007669"/>
    <property type="project" value="UniProtKB-ARBA"/>
</dbReference>
<dbReference type="Pfam" id="PF02517">
    <property type="entry name" value="Rce1-like"/>
    <property type="match status" value="1"/>
</dbReference>
<accession>A0A6N6RK16</accession>
<evidence type="ECO:0000256" key="1">
    <source>
        <dbReference type="SAM" id="Phobius"/>
    </source>
</evidence>
<keyword evidence="3" id="KW-0645">Protease</keyword>
<feature type="transmembrane region" description="Helical" evidence="1">
    <location>
        <begin position="69"/>
        <end position="86"/>
    </location>
</feature>
<name>A0A6N6RK16_9FLAO</name>
<keyword evidence="4" id="KW-1185">Reference proteome</keyword>